<gene>
    <name evidence="1" type="ORF">UY3_07771</name>
</gene>
<keyword evidence="2" id="KW-1185">Reference proteome</keyword>
<evidence type="ECO:0000313" key="1">
    <source>
        <dbReference type="EMBL" id="EMP35068.1"/>
    </source>
</evidence>
<organism evidence="1 2">
    <name type="scientific">Chelonia mydas</name>
    <name type="common">Green sea-turtle</name>
    <name type="synonym">Chelonia agassizi</name>
    <dbReference type="NCBI Taxonomy" id="8469"/>
    <lineage>
        <taxon>Eukaryota</taxon>
        <taxon>Metazoa</taxon>
        <taxon>Chordata</taxon>
        <taxon>Craniata</taxon>
        <taxon>Vertebrata</taxon>
        <taxon>Euteleostomi</taxon>
        <taxon>Archelosauria</taxon>
        <taxon>Testudinata</taxon>
        <taxon>Testudines</taxon>
        <taxon>Cryptodira</taxon>
        <taxon>Durocryptodira</taxon>
        <taxon>Americhelydia</taxon>
        <taxon>Chelonioidea</taxon>
        <taxon>Cheloniidae</taxon>
        <taxon>Chelonia</taxon>
    </lineage>
</organism>
<sequence length="116" mass="12126">MSRCQRDVPIAFASLLRLSGGPVVLLLLGGSRGTALGGEGMAQGTTAALDGGGLGCRCCSRTAVPGQRPGPLLLQRCLGLPKQQLALGLPQLLGQPWGQLHWPLQKSWKSQKVTES</sequence>
<dbReference type="Proteomes" id="UP000031443">
    <property type="component" value="Unassembled WGS sequence"/>
</dbReference>
<reference evidence="2" key="1">
    <citation type="journal article" date="2013" name="Nat. Genet.">
        <title>The draft genomes of soft-shell turtle and green sea turtle yield insights into the development and evolution of the turtle-specific body plan.</title>
        <authorList>
            <person name="Wang Z."/>
            <person name="Pascual-Anaya J."/>
            <person name="Zadissa A."/>
            <person name="Li W."/>
            <person name="Niimura Y."/>
            <person name="Huang Z."/>
            <person name="Li C."/>
            <person name="White S."/>
            <person name="Xiong Z."/>
            <person name="Fang D."/>
            <person name="Wang B."/>
            <person name="Ming Y."/>
            <person name="Chen Y."/>
            <person name="Zheng Y."/>
            <person name="Kuraku S."/>
            <person name="Pignatelli M."/>
            <person name="Herrero J."/>
            <person name="Beal K."/>
            <person name="Nozawa M."/>
            <person name="Li Q."/>
            <person name="Wang J."/>
            <person name="Zhang H."/>
            <person name="Yu L."/>
            <person name="Shigenobu S."/>
            <person name="Wang J."/>
            <person name="Liu J."/>
            <person name="Flicek P."/>
            <person name="Searle S."/>
            <person name="Wang J."/>
            <person name="Kuratani S."/>
            <person name="Yin Y."/>
            <person name="Aken B."/>
            <person name="Zhang G."/>
            <person name="Irie N."/>
        </authorList>
    </citation>
    <scope>NUCLEOTIDE SEQUENCE [LARGE SCALE GENOMIC DNA]</scope>
</reference>
<protein>
    <submittedName>
        <fullName evidence="1">Uncharacterized protein</fullName>
    </submittedName>
</protein>
<proteinExistence type="predicted"/>
<dbReference type="EMBL" id="KB529801">
    <property type="protein sequence ID" value="EMP35068.1"/>
    <property type="molecule type" value="Genomic_DNA"/>
</dbReference>
<name>M7BSJ3_CHEMY</name>
<evidence type="ECO:0000313" key="2">
    <source>
        <dbReference type="Proteomes" id="UP000031443"/>
    </source>
</evidence>
<dbReference type="AlphaFoldDB" id="M7BSJ3"/>
<accession>M7BSJ3</accession>